<sequence>MRRPESAAHSAKAISASKSPIRSSPTIPGGGSSVGDCSRGIAVVACIIPYQLSPLQIPIFSSAPCSETENPLPKLNPPKMVLTSNPKFNNPEHVGSFLRPESVHQARDQFLHDKISAEELRKVEDEAIKALVAKEEEVGLASVSDGEFRREYFHLDFLKHLGGIEIKENKLVGEKKEAVPPQLAVVGKVQWIRPIQVDDYKFVQDNLKNPRSSVKVAIPSPTMAHFRLGRAGIDNENYPDLSEFYADLAKAYQQEIAALAEAGCTHIQLDDTNLAYLCSQEMRDAATERGEDVNELPRQYVKLINEALRLKPAEMTASVHLCRGNFRSRHFASGGYEPVAEILFRDLEVDNFLLEWDDERSGGLEPLRFLPKDGKKRVVLGLVSTKTGKLEDKAKIVERIREAAKYAPLEQLGMGPQCGFASTHHGNELTEEEQWKKVQLCNEIVEEVWGKQ</sequence>
<name>A0ACC2VDF7_9TREE</name>
<dbReference type="EMBL" id="JASBWR010000086">
    <property type="protein sequence ID" value="KAJ9097435.1"/>
    <property type="molecule type" value="Genomic_DNA"/>
</dbReference>
<comment type="caution">
    <text evidence="1">The sequence shown here is derived from an EMBL/GenBank/DDBJ whole genome shotgun (WGS) entry which is preliminary data.</text>
</comment>
<evidence type="ECO:0000313" key="2">
    <source>
        <dbReference type="Proteomes" id="UP001241377"/>
    </source>
</evidence>
<accession>A0ACC2VDF7</accession>
<keyword evidence="2" id="KW-1185">Reference proteome</keyword>
<proteinExistence type="predicted"/>
<protein>
    <submittedName>
        <fullName evidence="1">Uncharacterized protein</fullName>
    </submittedName>
</protein>
<gene>
    <name evidence="1" type="ORF">QFC19_006805</name>
</gene>
<evidence type="ECO:0000313" key="1">
    <source>
        <dbReference type="EMBL" id="KAJ9097435.1"/>
    </source>
</evidence>
<reference evidence="1" key="1">
    <citation type="submission" date="2023-04" db="EMBL/GenBank/DDBJ databases">
        <title>Draft Genome sequencing of Naganishia species isolated from polar environments using Oxford Nanopore Technology.</title>
        <authorList>
            <person name="Leo P."/>
            <person name="Venkateswaran K."/>
        </authorList>
    </citation>
    <scope>NUCLEOTIDE SEQUENCE</scope>
    <source>
        <strain evidence="1">MNA-CCFEE 5261</strain>
    </source>
</reference>
<organism evidence="1 2">
    <name type="scientific">Naganishia cerealis</name>
    <dbReference type="NCBI Taxonomy" id="610337"/>
    <lineage>
        <taxon>Eukaryota</taxon>
        <taxon>Fungi</taxon>
        <taxon>Dikarya</taxon>
        <taxon>Basidiomycota</taxon>
        <taxon>Agaricomycotina</taxon>
        <taxon>Tremellomycetes</taxon>
        <taxon>Filobasidiales</taxon>
        <taxon>Filobasidiaceae</taxon>
        <taxon>Naganishia</taxon>
    </lineage>
</organism>
<dbReference type="Proteomes" id="UP001241377">
    <property type="component" value="Unassembled WGS sequence"/>
</dbReference>